<feature type="non-terminal residue" evidence="1">
    <location>
        <position position="192"/>
    </location>
</feature>
<dbReference type="AlphaFoldDB" id="X1J5A8"/>
<proteinExistence type="predicted"/>
<comment type="caution">
    <text evidence="1">The sequence shown here is derived from an EMBL/GenBank/DDBJ whole genome shotgun (WGS) entry which is preliminary data.</text>
</comment>
<protein>
    <submittedName>
        <fullName evidence="1">Uncharacterized protein</fullName>
    </submittedName>
</protein>
<reference evidence="1" key="1">
    <citation type="journal article" date="2014" name="Front. Microbiol.">
        <title>High frequency of phylogenetically diverse reductive dehalogenase-homologous genes in deep subseafloor sedimentary metagenomes.</title>
        <authorList>
            <person name="Kawai M."/>
            <person name="Futagami T."/>
            <person name="Toyoda A."/>
            <person name="Takaki Y."/>
            <person name="Nishi S."/>
            <person name="Hori S."/>
            <person name="Arai W."/>
            <person name="Tsubouchi T."/>
            <person name="Morono Y."/>
            <person name="Uchiyama I."/>
            <person name="Ito T."/>
            <person name="Fujiyama A."/>
            <person name="Inagaki F."/>
            <person name="Takami H."/>
        </authorList>
    </citation>
    <scope>NUCLEOTIDE SEQUENCE</scope>
    <source>
        <strain evidence="1">Expedition CK06-06</strain>
    </source>
</reference>
<gene>
    <name evidence="1" type="ORF">S03H2_65793</name>
</gene>
<sequence length="192" mass="21852">MGKVYGTDLTDGKNPVLFDIPEDGEMASKILANRSCIFDLAHIRYSSEIALPEYIDLIKQGIEEPASSPIKNSPSSLKHITVAGDVRLEVVGDLRAMRAKLEDMQAKFEEYLNEEKYDKLEKLQKIIKEEILDRVTEEWRRKGERDDKRIYAILSRTFGYGGVYGTVNIRGKCESLHFLIERLVGLRDLGEG</sequence>
<accession>X1J5A8</accession>
<name>X1J5A8_9ZZZZ</name>
<evidence type="ECO:0000313" key="1">
    <source>
        <dbReference type="EMBL" id="GAH76695.1"/>
    </source>
</evidence>
<dbReference type="EMBL" id="BARU01042888">
    <property type="protein sequence ID" value="GAH76695.1"/>
    <property type="molecule type" value="Genomic_DNA"/>
</dbReference>
<organism evidence="1">
    <name type="scientific">marine sediment metagenome</name>
    <dbReference type="NCBI Taxonomy" id="412755"/>
    <lineage>
        <taxon>unclassified sequences</taxon>
        <taxon>metagenomes</taxon>
        <taxon>ecological metagenomes</taxon>
    </lineage>
</organism>